<proteinExistence type="predicted"/>
<dbReference type="Gene3D" id="3.40.50.880">
    <property type="match status" value="1"/>
</dbReference>
<dbReference type="AlphaFoldDB" id="A0AAE3TF76"/>
<dbReference type="GO" id="GO:0000162">
    <property type="term" value="P:L-tryptophan biosynthetic process"/>
    <property type="evidence" value="ECO:0007669"/>
    <property type="project" value="TreeGrafter"/>
</dbReference>
<feature type="domain" description="Glutamine amidotransferase" evidence="2">
    <location>
        <begin position="4"/>
        <end position="185"/>
    </location>
</feature>
<dbReference type="RefSeq" id="WP_321536943.1">
    <property type="nucleotide sequence ID" value="NZ_JARGDL010000029.1"/>
</dbReference>
<dbReference type="CDD" id="cd01743">
    <property type="entry name" value="GATase1_Anthranilate_Synthase"/>
    <property type="match status" value="1"/>
</dbReference>
<evidence type="ECO:0000256" key="1">
    <source>
        <dbReference type="ARBA" id="ARBA00022962"/>
    </source>
</evidence>
<name>A0AAE3TF76_9BACT</name>
<dbReference type="InterPro" id="IPR050472">
    <property type="entry name" value="Anth_synth/Amidotransfase"/>
</dbReference>
<dbReference type="NCBIfam" id="TIGR00566">
    <property type="entry name" value="trpG_papA"/>
    <property type="match status" value="1"/>
</dbReference>
<reference evidence="3" key="1">
    <citation type="submission" date="2023-03" db="EMBL/GenBank/DDBJ databases">
        <title>Stygiobacter electus gen. nov., sp. nov., facultatively anaerobic thermotolerant bacterium of the class Ignavibacteria from a well of Yessentuki mineral water deposit.</title>
        <authorList>
            <person name="Podosokorskaya O.A."/>
            <person name="Elcheninov A.G."/>
            <person name="Petrova N.F."/>
            <person name="Zavarzina D.G."/>
            <person name="Kublanov I.V."/>
            <person name="Merkel A.Y."/>
        </authorList>
    </citation>
    <scope>NUCLEOTIDE SEQUENCE</scope>
    <source>
        <strain evidence="3">09-Me</strain>
    </source>
</reference>
<protein>
    <submittedName>
        <fullName evidence="3">Aminodeoxychorismate/anthranilate synthase component II</fullName>
    </submittedName>
</protein>
<dbReference type="InterPro" id="IPR017926">
    <property type="entry name" value="GATASE"/>
</dbReference>
<evidence type="ECO:0000259" key="2">
    <source>
        <dbReference type="Pfam" id="PF00117"/>
    </source>
</evidence>
<evidence type="ECO:0000313" key="3">
    <source>
        <dbReference type="EMBL" id="MDF1613172.1"/>
    </source>
</evidence>
<gene>
    <name evidence="3" type="ORF">P0M35_13480</name>
</gene>
<dbReference type="PANTHER" id="PTHR43418">
    <property type="entry name" value="MULTIFUNCTIONAL TRYPTOPHAN BIOSYNTHESIS PROTEIN-RELATED"/>
    <property type="match status" value="1"/>
</dbReference>
<dbReference type="GO" id="GO:0004049">
    <property type="term" value="F:anthranilate synthase activity"/>
    <property type="evidence" value="ECO:0007669"/>
    <property type="project" value="TreeGrafter"/>
</dbReference>
<dbReference type="Pfam" id="PF00117">
    <property type="entry name" value="GATase"/>
    <property type="match status" value="1"/>
</dbReference>
<organism evidence="3 4">
    <name type="scientific">Stygiobacter electus</name>
    <dbReference type="NCBI Taxonomy" id="3032292"/>
    <lineage>
        <taxon>Bacteria</taxon>
        <taxon>Pseudomonadati</taxon>
        <taxon>Ignavibacteriota</taxon>
        <taxon>Ignavibacteria</taxon>
        <taxon>Ignavibacteriales</taxon>
        <taxon>Melioribacteraceae</taxon>
        <taxon>Stygiobacter</taxon>
    </lineage>
</organism>
<dbReference type="PRINTS" id="PR00097">
    <property type="entry name" value="ANTSNTHASEII"/>
</dbReference>
<sequence length="188" mass="21123">MKILVIDNYDSFTYNLVQLVGYFCDDIIVKRNDKTSIEEIKLISPDKIIISPGPGRPEDSGISLDIIKHFGNKIPLLGVCLGHQAIAEVFGGKIVNAPILMHGKSSEIFHDGKTIFKNIPQKFYGGRYHSLIVDKENLPDAFEISSQTEDGIIMSIRHKTFPIEGIQFHPESIMTTEGKNIIKNWIEL</sequence>
<dbReference type="FunFam" id="3.40.50.880:FF:000003">
    <property type="entry name" value="Anthranilate synthase component II"/>
    <property type="match status" value="1"/>
</dbReference>
<evidence type="ECO:0000313" key="4">
    <source>
        <dbReference type="Proteomes" id="UP001221302"/>
    </source>
</evidence>
<dbReference type="PRINTS" id="PR00099">
    <property type="entry name" value="CPSGATASE"/>
</dbReference>
<comment type="caution">
    <text evidence="3">The sequence shown here is derived from an EMBL/GenBank/DDBJ whole genome shotgun (WGS) entry which is preliminary data.</text>
</comment>
<keyword evidence="4" id="KW-1185">Reference proteome</keyword>
<dbReference type="PROSITE" id="PS51273">
    <property type="entry name" value="GATASE_TYPE_1"/>
    <property type="match status" value="1"/>
</dbReference>
<dbReference type="EMBL" id="JARGDL010000029">
    <property type="protein sequence ID" value="MDF1613172.1"/>
    <property type="molecule type" value="Genomic_DNA"/>
</dbReference>
<dbReference type="InterPro" id="IPR029062">
    <property type="entry name" value="Class_I_gatase-like"/>
</dbReference>
<dbReference type="SUPFAM" id="SSF52317">
    <property type="entry name" value="Class I glutamine amidotransferase-like"/>
    <property type="match status" value="1"/>
</dbReference>
<dbReference type="PRINTS" id="PR00096">
    <property type="entry name" value="GATASE"/>
</dbReference>
<dbReference type="GO" id="GO:0005829">
    <property type="term" value="C:cytosol"/>
    <property type="evidence" value="ECO:0007669"/>
    <property type="project" value="TreeGrafter"/>
</dbReference>
<accession>A0AAE3TF76</accession>
<keyword evidence="1" id="KW-0315">Glutamine amidotransferase</keyword>
<dbReference type="PANTHER" id="PTHR43418:SF4">
    <property type="entry name" value="MULTIFUNCTIONAL TRYPTOPHAN BIOSYNTHESIS PROTEIN"/>
    <property type="match status" value="1"/>
</dbReference>
<dbReference type="Proteomes" id="UP001221302">
    <property type="component" value="Unassembled WGS sequence"/>
</dbReference>
<dbReference type="InterPro" id="IPR006221">
    <property type="entry name" value="TrpG/PapA_dom"/>
</dbReference>